<evidence type="ECO:0000313" key="5">
    <source>
        <dbReference type="Proteomes" id="UP000701698"/>
    </source>
</evidence>
<feature type="signal peptide" evidence="2">
    <location>
        <begin position="1"/>
        <end position="24"/>
    </location>
</feature>
<feature type="transmembrane region" description="Helical" evidence="1">
    <location>
        <begin position="244"/>
        <end position="264"/>
    </location>
</feature>
<dbReference type="Proteomes" id="UP000701698">
    <property type="component" value="Unassembled WGS sequence"/>
</dbReference>
<dbReference type="InterPro" id="IPR007621">
    <property type="entry name" value="TPM_dom"/>
</dbReference>
<keyword evidence="1" id="KW-0812">Transmembrane</keyword>
<dbReference type="AlphaFoldDB" id="A0A955LHD5"/>
<evidence type="ECO:0000256" key="2">
    <source>
        <dbReference type="SAM" id="SignalP"/>
    </source>
</evidence>
<proteinExistence type="predicted"/>
<dbReference type="Pfam" id="PF04536">
    <property type="entry name" value="TPM_phosphatase"/>
    <property type="match status" value="1"/>
</dbReference>
<keyword evidence="1" id="KW-0472">Membrane</keyword>
<evidence type="ECO:0000313" key="4">
    <source>
        <dbReference type="EMBL" id="MCA9390488.1"/>
    </source>
</evidence>
<feature type="chain" id="PRO_5037177199" evidence="2">
    <location>
        <begin position="25"/>
        <end position="276"/>
    </location>
</feature>
<dbReference type="EMBL" id="JAGQKX010000108">
    <property type="protein sequence ID" value="MCA9390488.1"/>
    <property type="molecule type" value="Genomic_DNA"/>
</dbReference>
<accession>A0A955LHD5</accession>
<reference evidence="4" key="1">
    <citation type="submission" date="2020-04" db="EMBL/GenBank/DDBJ databases">
        <authorList>
            <person name="Zhang T."/>
        </authorList>
    </citation>
    <scope>NUCLEOTIDE SEQUENCE</scope>
    <source>
        <strain evidence="4">HKST-UBA01</strain>
    </source>
</reference>
<keyword evidence="1" id="KW-1133">Transmembrane helix</keyword>
<name>A0A955LHD5_UNCKA</name>
<gene>
    <name evidence="4" type="ORF">KC571_03730</name>
</gene>
<protein>
    <submittedName>
        <fullName evidence="4">TPM domain-containing protein</fullName>
    </submittedName>
</protein>
<dbReference type="PROSITE" id="PS51257">
    <property type="entry name" value="PROKAR_LIPOPROTEIN"/>
    <property type="match status" value="1"/>
</dbReference>
<feature type="domain" description="TPM" evidence="3">
    <location>
        <begin position="52"/>
        <end position="176"/>
    </location>
</feature>
<reference evidence="4" key="2">
    <citation type="journal article" date="2021" name="Microbiome">
        <title>Successional dynamics and alternative stable states in a saline activated sludge microbial community over 9 years.</title>
        <authorList>
            <person name="Wang Y."/>
            <person name="Ye J."/>
            <person name="Ju F."/>
            <person name="Liu L."/>
            <person name="Boyd J.A."/>
            <person name="Deng Y."/>
            <person name="Parks D.H."/>
            <person name="Jiang X."/>
            <person name="Yin X."/>
            <person name="Woodcroft B.J."/>
            <person name="Tyson G.W."/>
            <person name="Hugenholtz P."/>
            <person name="Polz M.F."/>
            <person name="Zhang T."/>
        </authorList>
    </citation>
    <scope>NUCLEOTIDE SEQUENCE</scope>
    <source>
        <strain evidence="4">HKST-UBA01</strain>
    </source>
</reference>
<sequence>MKLIRKLFWPFTLFLLLFSVTACSGGEPQSPDQIASVPFGEPDFPNYSGSWVIDTADVIDPSTEQEVDAILQQTHDEGYANTAIVVMRGVNEPINYITQLGRHLQLGETEGPRRDNGLIYLVVVDKPQDERVFFSIGTGLPELSNLDAFDVKDYAHQWANEGDWNETVRQIATRSDQYLREVYGDLDVSADEVGTVGDTAEGEDEITLTPEQQRVVFWVVVGIVVIWLAIFVILLAIGETDAAFEWLMLLVRIALMFLAGGGGGKKGSGSFGGRSG</sequence>
<evidence type="ECO:0000256" key="1">
    <source>
        <dbReference type="SAM" id="Phobius"/>
    </source>
</evidence>
<comment type="caution">
    <text evidence="4">The sequence shown here is derived from an EMBL/GenBank/DDBJ whole genome shotgun (WGS) entry which is preliminary data.</text>
</comment>
<keyword evidence="2" id="KW-0732">Signal</keyword>
<feature type="transmembrane region" description="Helical" evidence="1">
    <location>
        <begin position="215"/>
        <end position="237"/>
    </location>
</feature>
<organism evidence="4 5">
    <name type="scientific">candidate division WWE3 bacterium</name>
    <dbReference type="NCBI Taxonomy" id="2053526"/>
    <lineage>
        <taxon>Bacteria</taxon>
        <taxon>Katanobacteria</taxon>
    </lineage>
</organism>
<dbReference type="Gene3D" id="3.10.310.50">
    <property type="match status" value="1"/>
</dbReference>
<evidence type="ECO:0000259" key="3">
    <source>
        <dbReference type="Pfam" id="PF04536"/>
    </source>
</evidence>